<feature type="domain" description="DUF6532" evidence="2">
    <location>
        <begin position="277"/>
        <end position="467"/>
    </location>
</feature>
<gene>
    <name evidence="3" type="ORF">DFH07DRAFT_960721</name>
</gene>
<name>A0AAD7IWI2_9AGAR</name>
<proteinExistence type="predicted"/>
<evidence type="ECO:0000313" key="4">
    <source>
        <dbReference type="Proteomes" id="UP001215280"/>
    </source>
</evidence>
<evidence type="ECO:0000259" key="2">
    <source>
        <dbReference type="Pfam" id="PF20149"/>
    </source>
</evidence>
<reference evidence="3" key="1">
    <citation type="submission" date="2023-03" db="EMBL/GenBank/DDBJ databases">
        <title>Massive genome expansion in bonnet fungi (Mycena s.s.) driven by repeated elements and novel gene families across ecological guilds.</title>
        <authorList>
            <consortium name="Lawrence Berkeley National Laboratory"/>
            <person name="Harder C.B."/>
            <person name="Miyauchi S."/>
            <person name="Viragh M."/>
            <person name="Kuo A."/>
            <person name="Thoen E."/>
            <person name="Andreopoulos B."/>
            <person name="Lu D."/>
            <person name="Skrede I."/>
            <person name="Drula E."/>
            <person name="Henrissat B."/>
            <person name="Morin E."/>
            <person name="Kohler A."/>
            <person name="Barry K."/>
            <person name="LaButti K."/>
            <person name="Morin E."/>
            <person name="Salamov A."/>
            <person name="Lipzen A."/>
            <person name="Mereny Z."/>
            <person name="Hegedus B."/>
            <person name="Baldrian P."/>
            <person name="Stursova M."/>
            <person name="Weitz H."/>
            <person name="Taylor A."/>
            <person name="Grigoriev I.V."/>
            <person name="Nagy L.G."/>
            <person name="Martin F."/>
            <person name="Kauserud H."/>
        </authorList>
    </citation>
    <scope>NUCLEOTIDE SEQUENCE</scope>
    <source>
        <strain evidence="3">CBHHK188m</strain>
    </source>
</reference>
<feature type="compositionally biased region" description="Low complexity" evidence="1">
    <location>
        <begin position="185"/>
        <end position="210"/>
    </location>
</feature>
<dbReference type="EMBL" id="JARJLG010000076">
    <property type="protein sequence ID" value="KAJ7751896.1"/>
    <property type="molecule type" value="Genomic_DNA"/>
</dbReference>
<organism evidence="3 4">
    <name type="scientific">Mycena maculata</name>
    <dbReference type="NCBI Taxonomy" id="230809"/>
    <lineage>
        <taxon>Eukaryota</taxon>
        <taxon>Fungi</taxon>
        <taxon>Dikarya</taxon>
        <taxon>Basidiomycota</taxon>
        <taxon>Agaricomycotina</taxon>
        <taxon>Agaricomycetes</taxon>
        <taxon>Agaricomycetidae</taxon>
        <taxon>Agaricales</taxon>
        <taxon>Marasmiineae</taxon>
        <taxon>Mycenaceae</taxon>
        <taxon>Mycena</taxon>
    </lineage>
</organism>
<feature type="compositionally biased region" description="Low complexity" evidence="1">
    <location>
        <begin position="54"/>
        <end position="66"/>
    </location>
</feature>
<feature type="compositionally biased region" description="Low complexity" evidence="1">
    <location>
        <begin position="168"/>
        <end position="178"/>
    </location>
</feature>
<evidence type="ECO:0000313" key="3">
    <source>
        <dbReference type="EMBL" id="KAJ7751896.1"/>
    </source>
</evidence>
<sequence>MRPAIVSSDSEDERPAAPPRRKGRDVTPLENAVDLPPRQRKSSAKQARTEKENLQAVQAQLAALQKKYNKQKQTKSTRKATTQDDEPESEEPMSADDGGISFSASASITPLGTLPLPEQRKKPVLRKSTKKTPGQPKIAPRAFLLLPEPTAAERVLDSQPSPPPSPLEDPNNPEDSSAAPPPRSSSPLRRSSPGPRSSSPTHSSSLSVSSGELTRPTADTASRKRPHLPDSTVPPPAKRSKPEAEEMKFREGFVLSAAGKPKASDYVPIGQAVIIRACADYSARVLAQKGFLPLARQATWAAEAFFGSCRVSKEHFALTARITTIITARGSQIRGKLVDATRSLFASHYGLQRSAVKKVIAANKVKVDQLLFKGSFHYKDPEKRQGYAENKILPAIRQLTIFHKKDSLGAIFPSYFDPLPLALIALEITTLEFCAQEWSTGSFIQASFREKDVGARYLVHLADAERWSDLNPAIVETLRRKWYRQVSQTLTTSTLSSMSTNIDQEQEDALRDELAGRTGDTDSEPELEDVVMFAE</sequence>
<dbReference type="InterPro" id="IPR045341">
    <property type="entry name" value="DUF6532"/>
</dbReference>
<keyword evidence="4" id="KW-1185">Reference proteome</keyword>
<accession>A0AAD7IWI2</accession>
<comment type="caution">
    <text evidence="3">The sequence shown here is derived from an EMBL/GenBank/DDBJ whole genome shotgun (WGS) entry which is preliminary data.</text>
</comment>
<dbReference type="Proteomes" id="UP001215280">
    <property type="component" value="Unassembled WGS sequence"/>
</dbReference>
<protein>
    <recommendedName>
        <fullName evidence="2">DUF6532 domain-containing protein</fullName>
    </recommendedName>
</protein>
<dbReference type="AlphaFoldDB" id="A0AAD7IWI2"/>
<feature type="compositionally biased region" description="Acidic residues" evidence="1">
    <location>
        <begin position="83"/>
        <end position="94"/>
    </location>
</feature>
<feature type="compositionally biased region" description="Basic residues" evidence="1">
    <location>
        <begin position="67"/>
        <end position="78"/>
    </location>
</feature>
<evidence type="ECO:0000256" key="1">
    <source>
        <dbReference type="SAM" id="MobiDB-lite"/>
    </source>
</evidence>
<feature type="region of interest" description="Disordered" evidence="1">
    <location>
        <begin position="1"/>
        <end position="246"/>
    </location>
</feature>
<dbReference type="Pfam" id="PF20149">
    <property type="entry name" value="DUF6532"/>
    <property type="match status" value="1"/>
</dbReference>
<feature type="region of interest" description="Disordered" evidence="1">
    <location>
        <begin position="509"/>
        <end position="535"/>
    </location>
</feature>